<feature type="domain" description="HNH nuclease" evidence="1">
    <location>
        <begin position="88"/>
        <end position="131"/>
    </location>
</feature>
<dbReference type="InterPro" id="IPR003615">
    <property type="entry name" value="HNH_nuc"/>
</dbReference>
<evidence type="ECO:0000313" key="3">
    <source>
        <dbReference type="Proteomes" id="UP000075418"/>
    </source>
</evidence>
<accession>A0A151A715</accession>
<evidence type="ECO:0000259" key="1">
    <source>
        <dbReference type="Pfam" id="PF13392"/>
    </source>
</evidence>
<dbReference type="Gene3D" id="3.90.75.20">
    <property type="match status" value="1"/>
</dbReference>
<dbReference type="RefSeq" id="WP_061855056.1">
    <property type="nucleotide sequence ID" value="NZ_LUGM01000002.1"/>
</dbReference>
<organism evidence="2 3">
    <name type="scientific">Staphylococcus kloosii</name>
    <dbReference type="NCBI Taxonomy" id="29384"/>
    <lineage>
        <taxon>Bacteria</taxon>
        <taxon>Bacillati</taxon>
        <taxon>Bacillota</taxon>
        <taxon>Bacilli</taxon>
        <taxon>Bacillales</taxon>
        <taxon>Staphylococcaceae</taxon>
        <taxon>Staphylococcus</taxon>
    </lineage>
</organism>
<sequence>MIPNKKLGKMRFNNRKNKEYCSLYECPNCKKEIIRPTGEGNRLTACSQSCAETIKIKRGRNLLLIGGYNYRYIPDHPKASKMGYVAEHRYVMENEIGRYLNENEVVHHINENKLDNNIENLQLMTRGEHSRFHAIERWRNKNGKFEV</sequence>
<comment type="caution">
    <text evidence="2">The sequence shown here is derived from an EMBL/GenBank/DDBJ whole genome shotgun (WGS) entry which is preliminary data.</text>
</comment>
<dbReference type="Pfam" id="PF13392">
    <property type="entry name" value="HNH_3"/>
    <property type="match status" value="1"/>
</dbReference>
<proteinExistence type="predicted"/>
<gene>
    <name evidence="2" type="ORF">A0131_08940</name>
</gene>
<dbReference type="SUPFAM" id="SSF54060">
    <property type="entry name" value="His-Me finger endonucleases"/>
    <property type="match status" value="1"/>
</dbReference>
<keyword evidence="2" id="KW-0540">Nuclease</keyword>
<dbReference type="GO" id="GO:0004519">
    <property type="term" value="F:endonuclease activity"/>
    <property type="evidence" value="ECO:0007669"/>
    <property type="project" value="UniProtKB-KW"/>
</dbReference>
<dbReference type="AlphaFoldDB" id="A0A151A715"/>
<keyword evidence="2" id="KW-0255">Endonuclease</keyword>
<evidence type="ECO:0000313" key="2">
    <source>
        <dbReference type="EMBL" id="KYH14900.1"/>
    </source>
</evidence>
<name>A0A151A715_9STAP</name>
<dbReference type="Proteomes" id="UP000075418">
    <property type="component" value="Unassembled WGS sequence"/>
</dbReference>
<reference evidence="2 3" key="1">
    <citation type="submission" date="2016-02" db="EMBL/GenBank/DDBJ databases">
        <title>Draft genome sequence of hydrocarbon degrading Staphylococcus saprophyticus Strain CNV2, isolated from crude-oil contaminated soil from Noonmati Oil Refinery, Guwahati, Assam, India.</title>
        <authorList>
            <person name="Mukherjee A."/>
            <person name="Chettri B."/>
            <person name="Langpoklakpam J."/>
            <person name="Singh A.K."/>
            <person name="Chattopadhyay D.J."/>
        </authorList>
    </citation>
    <scope>NUCLEOTIDE SEQUENCE [LARGE SCALE GENOMIC DNA]</scope>
    <source>
        <strain evidence="2 3">CNV2</strain>
    </source>
</reference>
<dbReference type="EMBL" id="LUGM01000002">
    <property type="protein sequence ID" value="KYH14900.1"/>
    <property type="molecule type" value="Genomic_DNA"/>
</dbReference>
<protein>
    <submittedName>
        <fullName evidence="2">HNH endonuclease</fullName>
    </submittedName>
</protein>
<keyword evidence="2" id="KW-0378">Hydrolase</keyword>
<dbReference type="InterPro" id="IPR044925">
    <property type="entry name" value="His-Me_finger_sf"/>
</dbReference>